<evidence type="ECO:0000313" key="2">
    <source>
        <dbReference type="Proteomes" id="UP000828941"/>
    </source>
</evidence>
<dbReference type="Proteomes" id="UP000828941">
    <property type="component" value="Chromosome 2"/>
</dbReference>
<keyword evidence="2" id="KW-1185">Reference proteome</keyword>
<comment type="caution">
    <text evidence="1">The sequence shown here is derived from an EMBL/GenBank/DDBJ whole genome shotgun (WGS) entry which is preliminary data.</text>
</comment>
<proteinExistence type="predicted"/>
<evidence type="ECO:0000313" key="1">
    <source>
        <dbReference type="EMBL" id="KAI4353769.1"/>
    </source>
</evidence>
<name>A0ACB9Q0H4_BAUVA</name>
<accession>A0ACB9Q0H4</accession>
<organism evidence="1 2">
    <name type="scientific">Bauhinia variegata</name>
    <name type="common">Purple orchid tree</name>
    <name type="synonym">Phanera variegata</name>
    <dbReference type="NCBI Taxonomy" id="167791"/>
    <lineage>
        <taxon>Eukaryota</taxon>
        <taxon>Viridiplantae</taxon>
        <taxon>Streptophyta</taxon>
        <taxon>Embryophyta</taxon>
        <taxon>Tracheophyta</taxon>
        <taxon>Spermatophyta</taxon>
        <taxon>Magnoliopsida</taxon>
        <taxon>eudicotyledons</taxon>
        <taxon>Gunneridae</taxon>
        <taxon>Pentapetalae</taxon>
        <taxon>rosids</taxon>
        <taxon>fabids</taxon>
        <taxon>Fabales</taxon>
        <taxon>Fabaceae</taxon>
        <taxon>Cercidoideae</taxon>
        <taxon>Cercideae</taxon>
        <taxon>Bauhiniinae</taxon>
        <taxon>Bauhinia</taxon>
    </lineage>
</organism>
<dbReference type="EMBL" id="CM039427">
    <property type="protein sequence ID" value="KAI4353769.1"/>
    <property type="molecule type" value="Genomic_DNA"/>
</dbReference>
<sequence length="178" mass="20555">MVSEPNFSQEQTLAIHSTLRLTMTTTRPLFRNSYFAFAVIFLIASPLFCSSPVLAKSKRPITDAETRQQKFQCYADIDSGLWGWKCKSSTTERENCALRCLSPACYELIYESDPLEEGEKDYVRSQEYKYCMHKLSLGENIDDVRVQKHATFLLNQRTRAHIKSFTPTFLAKTSNTKW</sequence>
<reference evidence="1 2" key="1">
    <citation type="journal article" date="2022" name="DNA Res.">
        <title>Chromosomal-level genome assembly of the orchid tree Bauhinia variegata (Leguminosae; Cercidoideae) supports the allotetraploid origin hypothesis of Bauhinia.</title>
        <authorList>
            <person name="Zhong Y."/>
            <person name="Chen Y."/>
            <person name="Zheng D."/>
            <person name="Pang J."/>
            <person name="Liu Y."/>
            <person name="Luo S."/>
            <person name="Meng S."/>
            <person name="Qian L."/>
            <person name="Wei D."/>
            <person name="Dai S."/>
            <person name="Zhou R."/>
        </authorList>
    </citation>
    <scope>NUCLEOTIDE SEQUENCE [LARGE SCALE GENOMIC DNA]</scope>
    <source>
        <strain evidence="1">BV-YZ2020</strain>
    </source>
</reference>
<gene>
    <name evidence="1" type="ORF">L6164_002697</name>
</gene>
<protein>
    <submittedName>
        <fullName evidence="1">Uncharacterized protein</fullName>
    </submittedName>
</protein>